<evidence type="ECO:0000313" key="4">
    <source>
        <dbReference type="Proteomes" id="UP000332933"/>
    </source>
</evidence>
<dbReference type="OrthoDB" id="164705at2759"/>
<feature type="compositionally biased region" description="Polar residues" evidence="1">
    <location>
        <begin position="19"/>
        <end position="31"/>
    </location>
</feature>
<feature type="compositionally biased region" description="Polar residues" evidence="1">
    <location>
        <begin position="99"/>
        <end position="112"/>
    </location>
</feature>
<dbReference type="AlphaFoldDB" id="A0A485KDS8"/>
<proteinExistence type="predicted"/>
<feature type="compositionally biased region" description="Basic and acidic residues" evidence="1">
    <location>
        <begin position="53"/>
        <end position="65"/>
    </location>
</feature>
<feature type="region of interest" description="Disordered" evidence="1">
    <location>
        <begin position="255"/>
        <end position="274"/>
    </location>
</feature>
<reference evidence="3 4" key="1">
    <citation type="submission" date="2019-03" db="EMBL/GenBank/DDBJ databases">
        <authorList>
            <person name="Gaulin E."/>
            <person name="Dumas B."/>
        </authorList>
    </citation>
    <scope>NUCLEOTIDE SEQUENCE [LARGE SCALE GENOMIC DNA]</scope>
    <source>
        <strain evidence="3">CBS 568.67</strain>
    </source>
</reference>
<dbReference type="EMBL" id="CAADRA010000354">
    <property type="protein sequence ID" value="VFT79873.1"/>
    <property type="molecule type" value="Genomic_DNA"/>
</dbReference>
<organism evidence="3 4">
    <name type="scientific">Aphanomyces stellatus</name>
    <dbReference type="NCBI Taxonomy" id="120398"/>
    <lineage>
        <taxon>Eukaryota</taxon>
        <taxon>Sar</taxon>
        <taxon>Stramenopiles</taxon>
        <taxon>Oomycota</taxon>
        <taxon>Saprolegniomycetes</taxon>
        <taxon>Saprolegniales</taxon>
        <taxon>Verrucalvaceae</taxon>
        <taxon>Aphanomyces</taxon>
    </lineage>
</organism>
<feature type="region of interest" description="Disordered" evidence="1">
    <location>
        <begin position="1"/>
        <end position="115"/>
    </location>
</feature>
<gene>
    <name evidence="3" type="primary">Aste57867_2679</name>
    <name evidence="2" type="ORF">As57867_002672</name>
    <name evidence="3" type="ORF">ASTE57867_2679</name>
</gene>
<keyword evidence="4" id="KW-1185">Reference proteome</keyword>
<sequence length="274" mass="29758">MSWKREHAHALAPPDVSKLTVSSRRNPSNLMQKPRLNSAFAPGTASGTGATHVGREQVWRAHDPSVDPFLTARDTTTPTRKSSSSSQSRERHREGSCRSVATQTDAWVSSTASDDDLSCSFGSIHSMSMETVDFLMHLLTQRKQQLDDDDAAESEASTTNSAATAGPIAVGSTVPPLSSIELHENDQAERVCAAPPSSSWQQQLPRSRSYEALVQLEAILETRHRQLMEHGVLDEGALPPPVAGEARGPTYLHQQFHQSSTSKYAASVRPSSSF</sequence>
<name>A0A485KDS8_9STRA</name>
<feature type="compositionally biased region" description="Low complexity" evidence="1">
    <location>
        <begin position="73"/>
        <end position="87"/>
    </location>
</feature>
<evidence type="ECO:0000313" key="2">
    <source>
        <dbReference type="EMBL" id="KAF0716771.1"/>
    </source>
</evidence>
<dbReference type="EMBL" id="VJMH01000354">
    <property type="protein sequence ID" value="KAF0716771.1"/>
    <property type="molecule type" value="Genomic_DNA"/>
</dbReference>
<feature type="region of interest" description="Disordered" evidence="1">
    <location>
        <begin position="146"/>
        <end position="170"/>
    </location>
</feature>
<feature type="compositionally biased region" description="Low complexity" evidence="1">
    <location>
        <begin position="154"/>
        <end position="165"/>
    </location>
</feature>
<evidence type="ECO:0000313" key="3">
    <source>
        <dbReference type="EMBL" id="VFT79873.1"/>
    </source>
</evidence>
<dbReference type="Proteomes" id="UP000332933">
    <property type="component" value="Unassembled WGS sequence"/>
</dbReference>
<evidence type="ECO:0000256" key="1">
    <source>
        <dbReference type="SAM" id="MobiDB-lite"/>
    </source>
</evidence>
<reference evidence="2" key="2">
    <citation type="submission" date="2019-06" db="EMBL/GenBank/DDBJ databases">
        <title>Genomics analysis of Aphanomyces spp. identifies a new class of oomycete effector associated with host adaptation.</title>
        <authorList>
            <person name="Gaulin E."/>
        </authorList>
    </citation>
    <scope>NUCLEOTIDE SEQUENCE</scope>
    <source>
        <strain evidence="2">CBS 578.67</strain>
    </source>
</reference>
<protein>
    <submittedName>
        <fullName evidence="3">Aste57867_2679 protein</fullName>
    </submittedName>
</protein>
<accession>A0A485KDS8</accession>